<evidence type="ECO:0000256" key="1">
    <source>
        <dbReference type="ARBA" id="ARBA00022729"/>
    </source>
</evidence>
<evidence type="ECO:0000313" key="3">
    <source>
        <dbReference type="Proteomes" id="UP000053260"/>
    </source>
</evidence>
<sequence>MLAGTALPASASHLGAPVPSFTFQDHALVKPSSSGVSPEAIETADLNRDGNPDTVVGTLAGVQTLLGNGDGTFQAAVLHQVPSGAMRSVVTADFDADGHVDIAASQQVFGQAPKVTLLSGNGDGTFAPPVNVEVGSAVAGAWATASPFTADVNGDGSADLVVGIERVGSTVQYETAVLVGRGDGTFATPRAADTAGGVILRELADVNGDGRADLLGTKSGQAAVAHGDGQGGFGTVRTIAAGADPLDVTAGDLNGDGRVDLVTISRHYDVNVLLATKKGSYSAPTTYRDTLLRAFRGTLVDLNSDGHLDVAVANTWNDDFPGTGRVAVFLGSGDGTLQDVRRYLPVVNSPFTFDIAPDDFDGDGRPDLIVSNNKNLNSVTSLHNTTQ</sequence>
<dbReference type="Proteomes" id="UP000053260">
    <property type="component" value="Unassembled WGS sequence"/>
</dbReference>
<dbReference type="SUPFAM" id="SSF69318">
    <property type="entry name" value="Integrin alpha N-terminal domain"/>
    <property type="match status" value="2"/>
</dbReference>
<protein>
    <recommendedName>
        <fullName evidence="4">VCBS repeat-containing protein</fullName>
    </recommendedName>
</protein>
<proteinExistence type="predicted"/>
<gene>
    <name evidence="2" type="ORF">AQJ91_46210</name>
</gene>
<dbReference type="EMBL" id="LMXB01000142">
    <property type="protein sequence ID" value="KUO14527.1"/>
    <property type="molecule type" value="Genomic_DNA"/>
</dbReference>
<dbReference type="PANTHER" id="PTHR46580:SF4">
    <property type="entry name" value="ATP_GTP-BINDING PROTEIN"/>
    <property type="match status" value="1"/>
</dbReference>
<dbReference type="Gene3D" id="2.130.10.130">
    <property type="entry name" value="Integrin alpha, N-terminal"/>
    <property type="match status" value="2"/>
</dbReference>
<keyword evidence="3" id="KW-1185">Reference proteome</keyword>
<evidence type="ECO:0008006" key="4">
    <source>
        <dbReference type="Google" id="ProtNLM"/>
    </source>
</evidence>
<reference evidence="2 3" key="1">
    <citation type="submission" date="2015-10" db="EMBL/GenBank/DDBJ databases">
        <title>Draft genome sequence of Streptomyces sp. RV15, isolated from a marine sponge.</title>
        <authorList>
            <person name="Ruckert C."/>
            <person name="Abdelmohsen U.R."/>
            <person name="Winkler A."/>
            <person name="Hentschel U."/>
            <person name="Kalinowski J."/>
            <person name="Kampfer P."/>
            <person name="Glaeser S."/>
        </authorList>
    </citation>
    <scope>NUCLEOTIDE SEQUENCE [LARGE SCALE GENOMIC DNA]</scope>
    <source>
        <strain evidence="2 3">RV15</strain>
    </source>
</reference>
<name>A0A124IDA6_9ACTN</name>
<evidence type="ECO:0000313" key="2">
    <source>
        <dbReference type="EMBL" id="KUO14527.1"/>
    </source>
</evidence>
<dbReference type="AlphaFoldDB" id="A0A124IDA6"/>
<dbReference type="InterPro" id="IPR028994">
    <property type="entry name" value="Integrin_alpha_N"/>
</dbReference>
<dbReference type="STRING" id="909626.AQJ91_46210"/>
<accession>A0A124IDA6</accession>
<dbReference type="PANTHER" id="PTHR46580">
    <property type="entry name" value="SENSOR KINASE-RELATED"/>
    <property type="match status" value="1"/>
</dbReference>
<organism evidence="2 3">
    <name type="scientific">Streptomyces dysideae</name>
    <dbReference type="NCBI Taxonomy" id="909626"/>
    <lineage>
        <taxon>Bacteria</taxon>
        <taxon>Bacillati</taxon>
        <taxon>Actinomycetota</taxon>
        <taxon>Actinomycetes</taxon>
        <taxon>Kitasatosporales</taxon>
        <taxon>Streptomycetaceae</taxon>
        <taxon>Streptomyces</taxon>
    </lineage>
</organism>
<comment type="caution">
    <text evidence="2">The sequence shown here is derived from an EMBL/GenBank/DDBJ whole genome shotgun (WGS) entry which is preliminary data.</text>
</comment>
<keyword evidence="1" id="KW-0732">Signal</keyword>
<dbReference type="Pfam" id="PF13517">
    <property type="entry name" value="FG-GAP_3"/>
    <property type="match status" value="4"/>
</dbReference>
<dbReference type="InterPro" id="IPR013517">
    <property type="entry name" value="FG-GAP"/>
</dbReference>